<dbReference type="AlphaFoldDB" id="A0A5B2WQP5"/>
<name>A0A5B2WQP5_9PSEU</name>
<evidence type="ECO:0008006" key="3">
    <source>
        <dbReference type="Google" id="ProtNLM"/>
    </source>
</evidence>
<dbReference type="InterPro" id="IPR025680">
    <property type="entry name" value="DddI"/>
</dbReference>
<evidence type="ECO:0000313" key="1">
    <source>
        <dbReference type="EMBL" id="KAA2254313.1"/>
    </source>
</evidence>
<reference evidence="1 2" key="1">
    <citation type="submission" date="2019-09" db="EMBL/GenBank/DDBJ databases">
        <title>Goodfellowia gen. nov., a new genus of the Pseudonocardineae related to Actinoalloteichus, containing Goodfellowia coeruleoviolacea gen. nov., comb. nov. gen. nov., comb. nov.</title>
        <authorList>
            <person name="Labeda D."/>
        </authorList>
    </citation>
    <scope>NUCLEOTIDE SEQUENCE [LARGE SCALE GENOMIC DNA]</scope>
    <source>
        <strain evidence="1 2">AN110305</strain>
    </source>
</reference>
<reference evidence="1 2" key="2">
    <citation type="submission" date="2019-09" db="EMBL/GenBank/DDBJ databases">
        <authorList>
            <person name="Jin C."/>
        </authorList>
    </citation>
    <scope>NUCLEOTIDE SEQUENCE [LARGE SCALE GENOMIC DNA]</scope>
    <source>
        <strain evidence="1 2">AN110305</strain>
    </source>
</reference>
<gene>
    <name evidence="1" type="ORF">F0L68_30795</name>
</gene>
<accession>A0A5B2WQP5</accession>
<sequence>MHVDRLRRHAAGHADGEAIHRRCNAVVALSAWFDVVAEGPTIVRTAEELEVLLDQVADLEGPTIVELFVDGDLGRAVLDVGLHGAHGILYYAGGEHRDGTLSKAVDRVDVAPVLYYYMNNDREFPADAEVSVALVRAAAHQYMETGGDRPTAVDWQPRSGN</sequence>
<protein>
    <recommendedName>
        <fullName evidence="3">Immunity protein Imm1</fullName>
    </recommendedName>
</protein>
<dbReference type="Pfam" id="PF14430">
    <property type="entry name" value="Imm1"/>
    <property type="match status" value="1"/>
</dbReference>
<dbReference type="EMBL" id="VUOB01000062">
    <property type="protein sequence ID" value="KAA2254313.1"/>
    <property type="molecule type" value="Genomic_DNA"/>
</dbReference>
<evidence type="ECO:0000313" key="2">
    <source>
        <dbReference type="Proteomes" id="UP000323454"/>
    </source>
</evidence>
<keyword evidence="2" id="KW-1185">Reference proteome</keyword>
<proteinExistence type="predicted"/>
<dbReference type="OrthoDB" id="5185958at2"/>
<organism evidence="1 2">
    <name type="scientific">Solihabitans fulvus</name>
    <dbReference type="NCBI Taxonomy" id="1892852"/>
    <lineage>
        <taxon>Bacteria</taxon>
        <taxon>Bacillati</taxon>
        <taxon>Actinomycetota</taxon>
        <taxon>Actinomycetes</taxon>
        <taxon>Pseudonocardiales</taxon>
        <taxon>Pseudonocardiaceae</taxon>
        <taxon>Solihabitans</taxon>
    </lineage>
</organism>
<comment type="caution">
    <text evidence="1">The sequence shown here is derived from an EMBL/GenBank/DDBJ whole genome shotgun (WGS) entry which is preliminary data.</text>
</comment>
<dbReference type="Proteomes" id="UP000323454">
    <property type="component" value="Unassembled WGS sequence"/>
</dbReference>